<feature type="region of interest" description="Disordered" evidence="1">
    <location>
        <begin position="119"/>
        <end position="151"/>
    </location>
</feature>
<organism evidence="2 3">
    <name type="scientific">Prevotella lacticifex</name>
    <dbReference type="NCBI Taxonomy" id="2854755"/>
    <lineage>
        <taxon>Bacteria</taxon>
        <taxon>Pseudomonadati</taxon>
        <taxon>Bacteroidota</taxon>
        <taxon>Bacteroidia</taxon>
        <taxon>Bacteroidales</taxon>
        <taxon>Prevotellaceae</taxon>
        <taxon>Prevotella</taxon>
    </lineage>
</organism>
<reference evidence="2" key="1">
    <citation type="journal article" date="2022" name="Int. J. Syst. Evol. Microbiol.">
        <title>Prevotella lacticifex sp. nov., isolated from the rumen of cows.</title>
        <authorList>
            <person name="Shinkai T."/>
            <person name="Ikeyama N."/>
            <person name="Kumagai M."/>
            <person name="Ohmori H."/>
            <person name="Sakamoto M."/>
            <person name="Ohkuma M."/>
            <person name="Mitsumori M."/>
        </authorList>
    </citation>
    <scope>NUCLEOTIDE SEQUENCE</scope>
    <source>
        <strain evidence="2">R5076</strain>
    </source>
</reference>
<accession>A0A9R1C8L7</accession>
<feature type="region of interest" description="Disordered" evidence="1">
    <location>
        <begin position="188"/>
        <end position="214"/>
    </location>
</feature>
<proteinExistence type="predicted"/>
<evidence type="ECO:0000313" key="2">
    <source>
        <dbReference type="EMBL" id="GJG57995.1"/>
    </source>
</evidence>
<keyword evidence="3" id="KW-1185">Reference proteome</keyword>
<evidence type="ECO:0008006" key="4">
    <source>
        <dbReference type="Google" id="ProtNLM"/>
    </source>
</evidence>
<evidence type="ECO:0000256" key="1">
    <source>
        <dbReference type="SAM" id="MobiDB-lite"/>
    </source>
</evidence>
<sequence length="389" mass="44602">MGSDMAAKLLDSNGNLKPFRQWLNDVSSISTHHCGAWLRTEYDTAVIRAHNAADWQSFLHNKDVMPNLRWMPTTSPNPESSHEVYWKAKLTLPVDDPFWTKHHPGDRWNCKCSLEQTDDPVNRPSGLDDSVDQPQRGLENNPGKDGQTFSDNHPYYPASCSVCPFNKGSFKNRLLSFFSNHKKGKDCNNCPKVDKKLPSNQNKDNKKEKPMTTDERRFTELQGMSGKMRSDKLREIISDGTYKPVKDHKGVFARLGADSEPDYENQLFAADRAVEHGNTVYIMPNPGAPSPDLVFVRKNLIKDYELKTLQGKNSAGNRLKKSGDQSNRALLRMAVDYNARDLAKEVKKYFDKNPNGVEVLIYKGMKELSIRRRDLNKDFVKQFMYRYYK</sequence>
<comment type="caution">
    <text evidence="2">The sequence shown here is derived from an EMBL/GenBank/DDBJ whole genome shotgun (WGS) entry which is preliminary data.</text>
</comment>
<name>A0A9R1C8L7_9BACT</name>
<gene>
    <name evidence="2" type="ORF">PRLR5076_08460</name>
</gene>
<dbReference type="Proteomes" id="UP000825483">
    <property type="component" value="Unassembled WGS sequence"/>
</dbReference>
<dbReference type="AlphaFoldDB" id="A0A9R1C8L7"/>
<feature type="compositionally biased region" description="Basic and acidic residues" evidence="1">
    <location>
        <begin position="192"/>
        <end position="214"/>
    </location>
</feature>
<protein>
    <recommendedName>
        <fullName evidence="4">Phage head morphogenesis domain-containing protein</fullName>
    </recommendedName>
</protein>
<dbReference type="EMBL" id="BPUB01000001">
    <property type="protein sequence ID" value="GJG57995.1"/>
    <property type="molecule type" value="Genomic_DNA"/>
</dbReference>
<evidence type="ECO:0000313" key="3">
    <source>
        <dbReference type="Proteomes" id="UP000825483"/>
    </source>
</evidence>